<protein>
    <submittedName>
        <fullName evidence="3">Predicted outer membrane protein</fullName>
    </submittedName>
</protein>
<gene>
    <name evidence="3" type="ORF">Ga0061063_1071</name>
</gene>
<dbReference type="EMBL" id="CYHA01000002">
    <property type="protein sequence ID" value="CUA82206.1"/>
    <property type="molecule type" value="Genomic_DNA"/>
</dbReference>
<dbReference type="InterPro" id="IPR025419">
    <property type="entry name" value="DUF4142"/>
</dbReference>
<feature type="signal peptide" evidence="1">
    <location>
        <begin position="1"/>
        <end position="18"/>
    </location>
</feature>
<dbReference type="AlphaFoldDB" id="A0A0K6GTZ3"/>
<dbReference type="OrthoDB" id="118677at2"/>
<feature type="domain" description="DUF4142" evidence="2">
    <location>
        <begin position="53"/>
        <end position="189"/>
    </location>
</feature>
<reference evidence="4" key="1">
    <citation type="submission" date="2015-08" db="EMBL/GenBank/DDBJ databases">
        <authorList>
            <person name="Varghese N."/>
        </authorList>
    </citation>
    <scope>NUCLEOTIDE SEQUENCE [LARGE SCALE GENOMIC DNA]</scope>
    <source>
        <strain evidence="4">DSM 17901</strain>
    </source>
</reference>
<dbReference type="InterPro" id="IPR012347">
    <property type="entry name" value="Ferritin-like"/>
</dbReference>
<feature type="chain" id="PRO_5005503726" evidence="1">
    <location>
        <begin position="19"/>
        <end position="202"/>
    </location>
</feature>
<name>A0A0K6GTZ3_9NEIS</name>
<dbReference type="RefSeq" id="WP_054285081.1">
    <property type="nucleotide sequence ID" value="NZ_CYHA01000002.1"/>
</dbReference>
<accession>A0A0K6GTZ3</accession>
<dbReference type="PROSITE" id="PS51257">
    <property type="entry name" value="PROKAR_LIPOPROTEIN"/>
    <property type="match status" value="1"/>
</dbReference>
<dbReference type="PANTHER" id="PTHR38593">
    <property type="entry name" value="BLR2558 PROTEIN"/>
    <property type="match status" value="1"/>
</dbReference>
<keyword evidence="1" id="KW-0732">Signal</keyword>
<evidence type="ECO:0000313" key="4">
    <source>
        <dbReference type="Proteomes" id="UP000243535"/>
    </source>
</evidence>
<evidence type="ECO:0000259" key="2">
    <source>
        <dbReference type="Pfam" id="PF13628"/>
    </source>
</evidence>
<sequence length="202" mass="22023">MKAQWKVALIALAVTGLAACKNNPYDPSASAAASAARTSDKGVDDRSPLTVITDETFLLEAAKSGMFEVEAGRLALQKTTNPNVRGFANTLVTHHSQANAEVKMLAQRRNLALPTAIPEDKLRQLETLRGLSGDRFDRAFLETVGVGTHRGDLQLFNRELKYGRDLDVKAFADKTIKLIQMHHDLAQGLLSGKSLSDFSPHQ</sequence>
<evidence type="ECO:0000256" key="1">
    <source>
        <dbReference type="SAM" id="SignalP"/>
    </source>
</evidence>
<evidence type="ECO:0000313" key="3">
    <source>
        <dbReference type="EMBL" id="CUA82206.1"/>
    </source>
</evidence>
<dbReference type="STRING" id="375574.GCA_001418035_00865"/>
<keyword evidence="4" id="KW-1185">Reference proteome</keyword>
<proteinExistence type="predicted"/>
<dbReference type="Gene3D" id="1.20.1260.10">
    <property type="match status" value="1"/>
</dbReference>
<dbReference type="PANTHER" id="PTHR38593:SF1">
    <property type="entry name" value="BLR2558 PROTEIN"/>
    <property type="match status" value="1"/>
</dbReference>
<dbReference type="Proteomes" id="UP000243535">
    <property type="component" value="Unassembled WGS sequence"/>
</dbReference>
<dbReference type="Pfam" id="PF13628">
    <property type="entry name" value="DUF4142"/>
    <property type="match status" value="1"/>
</dbReference>
<organism evidence="3 4">
    <name type="scientific">Gulbenkiania indica</name>
    <dbReference type="NCBI Taxonomy" id="375574"/>
    <lineage>
        <taxon>Bacteria</taxon>
        <taxon>Pseudomonadati</taxon>
        <taxon>Pseudomonadota</taxon>
        <taxon>Betaproteobacteria</taxon>
        <taxon>Neisseriales</taxon>
        <taxon>Chromobacteriaceae</taxon>
        <taxon>Gulbenkiania</taxon>
    </lineage>
</organism>